<comment type="caution">
    <text evidence="5">The sequence shown here is derived from an EMBL/GenBank/DDBJ whole genome shotgun (WGS) entry which is preliminary data.</text>
</comment>
<evidence type="ECO:0000256" key="3">
    <source>
        <dbReference type="ARBA" id="ARBA00023163"/>
    </source>
</evidence>
<evidence type="ECO:0000259" key="4">
    <source>
        <dbReference type="PROSITE" id="PS50949"/>
    </source>
</evidence>
<dbReference type="PRINTS" id="PR00035">
    <property type="entry name" value="HTHGNTR"/>
</dbReference>
<dbReference type="RefSeq" id="WP_161048759.1">
    <property type="nucleotide sequence ID" value="NZ_WWCR01000001.1"/>
</dbReference>
<dbReference type="InterPro" id="IPR036390">
    <property type="entry name" value="WH_DNA-bd_sf"/>
</dbReference>
<sequence length="254" mass="27239">MDKSQSLSSLDPAFATGTLGQRVAAALLRKIQADGLAVGTRLPSEQAMATHFQVSRNIVREAIALLKQEGMLDTRKGSGAFVSRLPGSTADALTAASIESLLNVIEVRQGLEGETAALAALRRTPAQLLELERALLRIETAVANGQDGVAEDFHFHLLIARATGNSAWSRLVEMFATPIRSAVQVTRANEARRAELAAQVLHEHRQILAAITAGSPENARAAAIEHMQQAANRVRQADREFWQGDGGALARQIV</sequence>
<dbReference type="PANTHER" id="PTHR43537:SF5">
    <property type="entry name" value="UXU OPERON TRANSCRIPTIONAL REGULATOR"/>
    <property type="match status" value="1"/>
</dbReference>
<dbReference type="SUPFAM" id="SSF46785">
    <property type="entry name" value="Winged helix' DNA-binding domain"/>
    <property type="match status" value="1"/>
</dbReference>
<dbReference type="PANTHER" id="PTHR43537">
    <property type="entry name" value="TRANSCRIPTIONAL REGULATOR, GNTR FAMILY"/>
    <property type="match status" value="1"/>
</dbReference>
<dbReference type="InterPro" id="IPR008920">
    <property type="entry name" value="TF_FadR/GntR_C"/>
</dbReference>
<dbReference type="GO" id="GO:0003700">
    <property type="term" value="F:DNA-binding transcription factor activity"/>
    <property type="evidence" value="ECO:0007669"/>
    <property type="project" value="InterPro"/>
</dbReference>
<dbReference type="Gene3D" id="1.20.120.530">
    <property type="entry name" value="GntR ligand-binding domain-like"/>
    <property type="match status" value="1"/>
</dbReference>
<protein>
    <submittedName>
        <fullName evidence="5">FCD domain-containing protein</fullName>
    </submittedName>
</protein>
<evidence type="ECO:0000313" key="6">
    <source>
        <dbReference type="Proteomes" id="UP000469734"/>
    </source>
</evidence>
<reference evidence="5 6" key="1">
    <citation type="submission" date="2019-12" db="EMBL/GenBank/DDBJ databases">
        <title>Novel species isolated from a subtropical stream in China.</title>
        <authorList>
            <person name="Lu H."/>
        </authorList>
    </citation>
    <scope>NUCLEOTIDE SEQUENCE [LARGE SCALE GENOMIC DNA]</scope>
    <source>
        <strain evidence="5 6">FT134W</strain>
    </source>
</reference>
<dbReference type="InterPro" id="IPR036388">
    <property type="entry name" value="WH-like_DNA-bd_sf"/>
</dbReference>
<gene>
    <name evidence="5" type="ORF">GTP56_01795</name>
</gene>
<dbReference type="EMBL" id="WWCR01000001">
    <property type="protein sequence ID" value="MYM70929.1"/>
    <property type="molecule type" value="Genomic_DNA"/>
</dbReference>
<keyword evidence="2" id="KW-0238">DNA-binding</keyword>
<evidence type="ECO:0000313" key="5">
    <source>
        <dbReference type="EMBL" id="MYM70929.1"/>
    </source>
</evidence>
<dbReference type="Proteomes" id="UP000469734">
    <property type="component" value="Unassembled WGS sequence"/>
</dbReference>
<dbReference type="AlphaFoldDB" id="A0A7X4KEX6"/>
<dbReference type="PROSITE" id="PS50949">
    <property type="entry name" value="HTH_GNTR"/>
    <property type="match status" value="1"/>
</dbReference>
<dbReference type="SMART" id="SM00345">
    <property type="entry name" value="HTH_GNTR"/>
    <property type="match status" value="1"/>
</dbReference>
<organism evidence="5 6">
    <name type="scientific">Duganella margarita</name>
    <dbReference type="NCBI Taxonomy" id="2692170"/>
    <lineage>
        <taxon>Bacteria</taxon>
        <taxon>Pseudomonadati</taxon>
        <taxon>Pseudomonadota</taxon>
        <taxon>Betaproteobacteria</taxon>
        <taxon>Burkholderiales</taxon>
        <taxon>Oxalobacteraceae</taxon>
        <taxon>Telluria group</taxon>
        <taxon>Duganella</taxon>
    </lineage>
</organism>
<dbReference type="Pfam" id="PF07729">
    <property type="entry name" value="FCD"/>
    <property type="match status" value="1"/>
</dbReference>
<dbReference type="GO" id="GO:0003677">
    <property type="term" value="F:DNA binding"/>
    <property type="evidence" value="ECO:0007669"/>
    <property type="project" value="UniProtKB-KW"/>
</dbReference>
<keyword evidence="3" id="KW-0804">Transcription</keyword>
<dbReference type="CDD" id="cd07377">
    <property type="entry name" value="WHTH_GntR"/>
    <property type="match status" value="1"/>
</dbReference>
<evidence type="ECO:0000256" key="2">
    <source>
        <dbReference type="ARBA" id="ARBA00023125"/>
    </source>
</evidence>
<name>A0A7X4KEX6_9BURK</name>
<keyword evidence="1" id="KW-0805">Transcription regulation</keyword>
<evidence type="ECO:0000256" key="1">
    <source>
        <dbReference type="ARBA" id="ARBA00023015"/>
    </source>
</evidence>
<dbReference type="InterPro" id="IPR011711">
    <property type="entry name" value="GntR_C"/>
</dbReference>
<dbReference type="SMART" id="SM00895">
    <property type="entry name" value="FCD"/>
    <property type="match status" value="1"/>
</dbReference>
<dbReference type="Pfam" id="PF00392">
    <property type="entry name" value="GntR"/>
    <property type="match status" value="1"/>
</dbReference>
<proteinExistence type="predicted"/>
<dbReference type="InterPro" id="IPR000524">
    <property type="entry name" value="Tscrpt_reg_HTH_GntR"/>
</dbReference>
<dbReference type="SUPFAM" id="SSF48008">
    <property type="entry name" value="GntR ligand-binding domain-like"/>
    <property type="match status" value="1"/>
</dbReference>
<accession>A0A7X4KEX6</accession>
<dbReference type="Gene3D" id="1.10.10.10">
    <property type="entry name" value="Winged helix-like DNA-binding domain superfamily/Winged helix DNA-binding domain"/>
    <property type="match status" value="1"/>
</dbReference>
<feature type="domain" description="HTH gntR-type" evidence="4">
    <location>
        <begin position="17"/>
        <end position="85"/>
    </location>
</feature>